<dbReference type="STRING" id="1188319.OYT1_02633"/>
<dbReference type="Pfam" id="PF13997">
    <property type="entry name" value="YqjK"/>
    <property type="match status" value="1"/>
</dbReference>
<evidence type="ECO:0000313" key="2">
    <source>
        <dbReference type="Proteomes" id="UP000033070"/>
    </source>
</evidence>
<dbReference type="Proteomes" id="UP000033070">
    <property type="component" value="Chromosome"/>
</dbReference>
<reference evidence="1 2" key="1">
    <citation type="submission" date="2018-06" db="EMBL/GenBank/DDBJ databases">
        <title>OYT1 Genome Sequencing.</title>
        <authorList>
            <person name="Kato S."/>
            <person name="Itoh T."/>
            <person name="Ohkuma M."/>
        </authorList>
    </citation>
    <scope>NUCLEOTIDE SEQUENCE [LARGE SCALE GENOMIC DNA]</scope>
    <source>
        <strain evidence="1 2">OYT1</strain>
    </source>
</reference>
<sequence>MKQRMAELAARRRVLLAEIESQRIEVAEIAEQWRAPLLLLDSGLSAVRFVHNHPGWLAGSALALLIWRRHGLVGLAREGWRSLRRYPAGISLGLKYLSWVLRFRGEARESLNR</sequence>
<dbReference type="InterPro" id="IPR025612">
    <property type="entry name" value="YqjK"/>
</dbReference>
<evidence type="ECO:0000313" key="1">
    <source>
        <dbReference type="EMBL" id="BBE50718.1"/>
    </source>
</evidence>
<dbReference type="OrthoDB" id="8900444at2"/>
<accession>A0A2Z6GB50</accession>
<name>A0A2Z6GB50_9PROT</name>
<protein>
    <recommendedName>
        <fullName evidence="3">YqjK-like protein</fullName>
    </recommendedName>
</protein>
<proteinExistence type="predicted"/>
<gene>
    <name evidence="1" type="ORF">OYT1_ch1158</name>
</gene>
<dbReference type="KEGG" id="fam:OYT1_ch1158"/>
<organism evidence="1 2">
    <name type="scientific">Ferriphaselus amnicola</name>
    <dbReference type="NCBI Taxonomy" id="1188319"/>
    <lineage>
        <taxon>Bacteria</taxon>
        <taxon>Pseudomonadati</taxon>
        <taxon>Pseudomonadota</taxon>
        <taxon>Betaproteobacteria</taxon>
        <taxon>Nitrosomonadales</taxon>
        <taxon>Gallionellaceae</taxon>
        <taxon>Ferriphaselus</taxon>
    </lineage>
</organism>
<keyword evidence="2" id="KW-1185">Reference proteome</keyword>
<evidence type="ECO:0008006" key="3">
    <source>
        <dbReference type="Google" id="ProtNLM"/>
    </source>
</evidence>
<dbReference type="AlphaFoldDB" id="A0A2Z6GB50"/>
<dbReference type="EMBL" id="AP018738">
    <property type="protein sequence ID" value="BBE50718.1"/>
    <property type="molecule type" value="Genomic_DNA"/>
</dbReference>